<evidence type="ECO:0000256" key="4">
    <source>
        <dbReference type="ARBA" id="ARBA00023125"/>
    </source>
</evidence>
<keyword evidence="3 6" id="KW-0815">Transposition</keyword>
<dbReference type="NCBIfam" id="NF033543">
    <property type="entry name" value="transpos_IS256"/>
    <property type="match status" value="1"/>
</dbReference>
<accession>A0ABW3M1M2</accession>
<evidence type="ECO:0000256" key="7">
    <source>
        <dbReference type="SAM" id="MobiDB-lite"/>
    </source>
</evidence>
<evidence type="ECO:0000256" key="6">
    <source>
        <dbReference type="RuleBase" id="RU365089"/>
    </source>
</evidence>
<organism evidence="8 9">
    <name type="scientific">Kibdelosporangium lantanae</name>
    <dbReference type="NCBI Taxonomy" id="1497396"/>
    <lineage>
        <taxon>Bacteria</taxon>
        <taxon>Bacillati</taxon>
        <taxon>Actinomycetota</taxon>
        <taxon>Actinomycetes</taxon>
        <taxon>Pseudonocardiales</taxon>
        <taxon>Pseudonocardiaceae</taxon>
        <taxon>Kibdelosporangium</taxon>
    </lineage>
</organism>
<dbReference type="Proteomes" id="UP001597045">
    <property type="component" value="Unassembled WGS sequence"/>
</dbReference>
<evidence type="ECO:0000256" key="2">
    <source>
        <dbReference type="ARBA" id="ARBA00010961"/>
    </source>
</evidence>
<dbReference type="EMBL" id="JBHTIS010000068">
    <property type="protein sequence ID" value="MFD1044513.1"/>
    <property type="molecule type" value="Genomic_DNA"/>
</dbReference>
<sequence length="430" mass="47461">MMSCVENTEDENPAAEPVGLDGLDEQLVNQLVARAKAGGLQLTGEGGVLQQLTKRLLESALEGEITDHLGYDKHAPAGRNTGNSRNGSRSKTVLTDVGPVEITVPRDRDGSFEPRIVAKRQKRLTGIDEMVISLAAKGLTTGEISAHLAEVYGAEVSRQTISTITDKVIEGMTEWQNRPLDPVYPVIFIDAIHVKIRDGKVANRPIYVALAVTCEGRRDILGLWAGDGGEGAKHWLHVLTELKNRGVADVLMVVCDGLTGLPDAINTVWPQAITQTCIVHLLRNSFRYAGRQHWDAIAKALKPVYTAPTEAAAMERFLEFTESWGDRYPAIVRLWENAWSEFVPFLAFDTEIRRVICSTNAIESVNARIRRAVKARGHFPNEQAALKCVYMAIMSLDPTGTGRKRWTMRWKPALNAFEIAFDGRLAAGRK</sequence>
<feature type="compositionally biased region" description="Polar residues" evidence="7">
    <location>
        <begin position="80"/>
        <end position="91"/>
    </location>
</feature>
<comment type="similarity">
    <text evidence="2 6">Belongs to the transposase mutator family.</text>
</comment>
<comment type="caution">
    <text evidence="8">The sequence shown here is derived from an EMBL/GenBank/DDBJ whole genome shotgun (WGS) entry which is preliminary data.</text>
</comment>
<dbReference type="Pfam" id="PF00872">
    <property type="entry name" value="Transposase_mut"/>
    <property type="match status" value="1"/>
</dbReference>
<keyword evidence="5 6" id="KW-0233">DNA recombination</keyword>
<gene>
    <name evidence="8" type="ORF">ACFQ1S_02360</name>
</gene>
<evidence type="ECO:0000256" key="3">
    <source>
        <dbReference type="ARBA" id="ARBA00022578"/>
    </source>
</evidence>
<dbReference type="InterPro" id="IPR001207">
    <property type="entry name" value="Transposase_mutator"/>
</dbReference>
<dbReference type="PANTHER" id="PTHR33217">
    <property type="entry name" value="TRANSPOSASE FOR INSERTION SEQUENCE ELEMENT IS1081"/>
    <property type="match status" value="1"/>
</dbReference>
<name>A0ABW3M1M2_9PSEU</name>
<evidence type="ECO:0000313" key="8">
    <source>
        <dbReference type="EMBL" id="MFD1044513.1"/>
    </source>
</evidence>
<reference evidence="9" key="1">
    <citation type="journal article" date="2019" name="Int. J. Syst. Evol. Microbiol.">
        <title>The Global Catalogue of Microorganisms (GCM) 10K type strain sequencing project: providing services to taxonomists for standard genome sequencing and annotation.</title>
        <authorList>
            <consortium name="The Broad Institute Genomics Platform"/>
            <consortium name="The Broad Institute Genome Sequencing Center for Infectious Disease"/>
            <person name="Wu L."/>
            <person name="Ma J."/>
        </authorList>
    </citation>
    <scope>NUCLEOTIDE SEQUENCE [LARGE SCALE GENOMIC DNA]</scope>
    <source>
        <strain evidence="9">JCM 31486</strain>
    </source>
</reference>
<dbReference type="PROSITE" id="PS01007">
    <property type="entry name" value="TRANSPOSASE_MUTATOR"/>
    <property type="match status" value="1"/>
</dbReference>
<keyword evidence="6" id="KW-0814">Transposable element</keyword>
<evidence type="ECO:0000256" key="1">
    <source>
        <dbReference type="ARBA" id="ARBA00002190"/>
    </source>
</evidence>
<protein>
    <recommendedName>
        <fullName evidence="6">Mutator family transposase</fullName>
    </recommendedName>
</protein>
<keyword evidence="9" id="KW-1185">Reference proteome</keyword>
<proteinExistence type="inferred from homology"/>
<keyword evidence="4 6" id="KW-0238">DNA-binding</keyword>
<evidence type="ECO:0000313" key="9">
    <source>
        <dbReference type="Proteomes" id="UP001597045"/>
    </source>
</evidence>
<comment type="function">
    <text evidence="1 6">Required for the transposition of the insertion element.</text>
</comment>
<evidence type="ECO:0000256" key="5">
    <source>
        <dbReference type="ARBA" id="ARBA00023172"/>
    </source>
</evidence>
<dbReference type="PANTHER" id="PTHR33217:SF8">
    <property type="entry name" value="MUTATOR FAMILY TRANSPOSASE"/>
    <property type="match status" value="1"/>
</dbReference>
<feature type="region of interest" description="Disordered" evidence="7">
    <location>
        <begin position="68"/>
        <end position="91"/>
    </location>
</feature>